<dbReference type="AlphaFoldDB" id="A0A1F6ARB4"/>
<accession>A0A1F6ARB4</accession>
<organism evidence="1 2">
    <name type="scientific">Candidatus Gottesmanbacteria bacterium RIFCSPLOWO2_01_FULL_39_12b</name>
    <dbReference type="NCBI Taxonomy" id="1798388"/>
    <lineage>
        <taxon>Bacteria</taxon>
        <taxon>Candidatus Gottesmaniibacteriota</taxon>
    </lineage>
</organism>
<name>A0A1F6ARB4_9BACT</name>
<dbReference type="Proteomes" id="UP000176609">
    <property type="component" value="Unassembled WGS sequence"/>
</dbReference>
<sequence>MGYELCVVGICTHNLQQATHNHPDSVGKLFNKREGRTLFLNFSLELQWTIPLTSLREACTNSTEKPNGKMSGIDYPLNRKICGIEKIISISMRVSKLKV</sequence>
<gene>
    <name evidence="1" type="ORF">A2960_00215</name>
</gene>
<evidence type="ECO:0000313" key="2">
    <source>
        <dbReference type="Proteomes" id="UP000176609"/>
    </source>
</evidence>
<proteinExistence type="predicted"/>
<dbReference type="EMBL" id="MFJR01000005">
    <property type="protein sequence ID" value="OGG27230.1"/>
    <property type="molecule type" value="Genomic_DNA"/>
</dbReference>
<reference evidence="1 2" key="1">
    <citation type="journal article" date="2016" name="Nat. Commun.">
        <title>Thousands of microbial genomes shed light on interconnected biogeochemical processes in an aquifer system.</title>
        <authorList>
            <person name="Anantharaman K."/>
            <person name="Brown C.T."/>
            <person name="Hug L.A."/>
            <person name="Sharon I."/>
            <person name="Castelle C.J."/>
            <person name="Probst A.J."/>
            <person name="Thomas B.C."/>
            <person name="Singh A."/>
            <person name="Wilkins M.J."/>
            <person name="Karaoz U."/>
            <person name="Brodie E.L."/>
            <person name="Williams K.H."/>
            <person name="Hubbard S.S."/>
            <person name="Banfield J.F."/>
        </authorList>
    </citation>
    <scope>NUCLEOTIDE SEQUENCE [LARGE SCALE GENOMIC DNA]</scope>
</reference>
<comment type="caution">
    <text evidence="1">The sequence shown here is derived from an EMBL/GenBank/DDBJ whole genome shotgun (WGS) entry which is preliminary data.</text>
</comment>
<evidence type="ECO:0000313" key="1">
    <source>
        <dbReference type="EMBL" id="OGG27230.1"/>
    </source>
</evidence>
<protein>
    <submittedName>
        <fullName evidence="1">Uncharacterized protein</fullName>
    </submittedName>
</protein>